<keyword evidence="7" id="KW-1185">Reference proteome</keyword>
<keyword evidence="3" id="KW-0804">Transcription</keyword>
<feature type="domain" description="HTH tetR-type" evidence="5">
    <location>
        <begin position="2"/>
        <end position="62"/>
    </location>
</feature>
<dbReference type="OrthoDB" id="329481at2"/>
<dbReference type="GO" id="GO:0045892">
    <property type="term" value="P:negative regulation of DNA-templated transcription"/>
    <property type="evidence" value="ECO:0007669"/>
    <property type="project" value="InterPro"/>
</dbReference>
<evidence type="ECO:0000256" key="2">
    <source>
        <dbReference type="ARBA" id="ARBA00023125"/>
    </source>
</evidence>
<dbReference type="EMBL" id="FNUC01000001">
    <property type="protein sequence ID" value="SED60056.1"/>
    <property type="molecule type" value="Genomic_DNA"/>
</dbReference>
<keyword evidence="2 4" id="KW-0238">DNA-binding</keyword>
<proteinExistence type="predicted"/>
<dbReference type="STRING" id="561176.SAMN04488561_0071"/>
<protein>
    <submittedName>
        <fullName evidence="6">Tetracyclin repressor, C-terminal all-alpha domain</fullName>
    </submittedName>
</protein>
<keyword evidence="1" id="KW-0805">Transcription regulation</keyword>
<reference evidence="7" key="1">
    <citation type="submission" date="2016-10" db="EMBL/GenBank/DDBJ databases">
        <authorList>
            <person name="Varghese N."/>
            <person name="Submissions S."/>
        </authorList>
    </citation>
    <scope>NUCLEOTIDE SEQUENCE [LARGE SCALE GENOMIC DNA]</scope>
    <source>
        <strain evidence="7">DSM 45237</strain>
    </source>
</reference>
<name>A0A1H5C096_9ACTN</name>
<gene>
    <name evidence="6" type="ORF">SAMN04488561_0071</name>
</gene>
<dbReference type="PROSITE" id="PS50977">
    <property type="entry name" value="HTH_TETR_2"/>
    <property type="match status" value="1"/>
</dbReference>
<evidence type="ECO:0000313" key="7">
    <source>
        <dbReference type="Proteomes" id="UP000181980"/>
    </source>
</evidence>
<dbReference type="Gene3D" id="1.10.10.60">
    <property type="entry name" value="Homeodomain-like"/>
    <property type="match status" value="1"/>
</dbReference>
<evidence type="ECO:0000313" key="6">
    <source>
        <dbReference type="EMBL" id="SED60056.1"/>
    </source>
</evidence>
<dbReference type="Pfam" id="PF02909">
    <property type="entry name" value="TetR_C_1"/>
    <property type="match status" value="1"/>
</dbReference>
<feature type="DNA-binding region" description="H-T-H motif" evidence="4">
    <location>
        <begin position="25"/>
        <end position="44"/>
    </location>
</feature>
<dbReference type="InterPro" id="IPR009057">
    <property type="entry name" value="Homeodomain-like_sf"/>
</dbReference>
<dbReference type="InterPro" id="IPR036271">
    <property type="entry name" value="Tet_transcr_reg_TetR-rel_C_sf"/>
</dbReference>
<sequence length="223" mass="24142">MGRPPLVDRDAIVRAALEIGFAKLSMSAVGQRLGASHSTLYRYFASRDALASAAIDRAVEAGDWPEPGGDWRSYLSALAWSYWDLYDAHPGLAAEVSGLRSTSRAMVALTNDAAVALLDFGFSARQAIVVQDMHAELVIQAFLSAPSGADDPPPEGDGRHTFSIVNGTRMRRAELIEPWLTLYDERIRAEFAAAVARDPREQFSSKLAILLDGVEALVGPADR</sequence>
<evidence type="ECO:0000259" key="5">
    <source>
        <dbReference type="PROSITE" id="PS50977"/>
    </source>
</evidence>
<dbReference type="Pfam" id="PF00440">
    <property type="entry name" value="TetR_N"/>
    <property type="match status" value="1"/>
</dbReference>
<dbReference type="AlphaFoldDB" id="A0A1H5C096"/>
<accession>A0A1H5C096</accession>
<dbReference type="GO" id="GO:0003677">
    <property type="term" value="F:DNA binding"/>
    <property type="evidence" value="ECO:0007669"/>
    <property type="project" value="UniProtKB-UniRule"/>
</dbReference>
<organism evidence="6 7">
    <name type="scientific">Jiangella alba</name>
    <dbReference type="NCBI Taxonomy" id="561176"/>
    <lineage>
        <taxon>Bacteria</taxon>
        <taxon>Bacillati</taxon>
        <taxon>Actinomycetota</taxon>
        <taxon>Actinomycetes</taxon>
        <taxon>Jiangellales</taxon>
        <taxon>Jiangellaceae</taxon>
        <taxon>Jiangella</taxon>
    </lineage>
</organism>
<evidence type="ECO:0000256" key="3">
    <source>
        <dbReference type="ARBA" id="ARBA00023163"/>
    </source>
</evidence>
<evidence type="ECO:0000256" key="4">
    <source>
        <dbReference type="PROSITE-ProRule" id="PRU00335"/>
    </source>
</evidence>
<dbReference type="SUPFAM" id="SSF46689">
    <property type="entry name" value="Homeodomain-like"/>
    <property type="match status" value="1"/>
</dbReference>
<dbReference type="SUPFAM" id="SSF48498">
    <property type="entry name" value="Tetracyclin repressor-like, C-terminal domain"/>
    <property type="match status" value="1"/>
</dbReference>
<dbReference type="Gene3D" id="1.10.357.10">
    <property type="entry name" value="Tetracycline Repressor, domain 2"/>
    <property type="match status" value="1"/>
</dbReference>
<dbReference type="Proteomes" id="UP000181980">
    <property type="component" value="Unassembled WGS sequence"/>
</dbReference>
<dbReference type="InterPro" id="IPR001647">
    <property type="entry name" value="HTH_TetR"/>
</dbReference>
<dbReference type="InterPro" id="IPR004111">
    <property type="entry name" value="Repressor_TetR_C"/>
</dbReference>
<evidence type="ECO:0000256" key="1">
    <source>
        <dbReference type="ARBA" id="ARBA00023015"/>
    </source>
</evidence>